<keyword evidence="2" id="KW-1185">Reference proteome</keyword>
<name>A0ABU0FJG2_9HYPH</name>
<reference evidence="1 2" key="1">
    <citation type="submission" date="2023-07" db="EMBL/GenBank/DDBJ databases">
        <title>Genomic Encyclopedia of Type Strains, Phase IV (KMG-IV): sequencing the most valuable type-strain genomes for metagenomic binning, comparative biology and taxonomic classification.</title>
        <authorList>
            <person name="Goeker M."/>
        </authorList>
    </citation>
    <scope>NUCLEOTIDE SEQUENCE [LARGE SCALE GENOMIC DNA]</scope>
    <source>
        <strain evidence="1 2">DSM 5896</strain>
    </source>
</reference>
<comment type="caution">
    <text evidence="1">The sequence shown here is derived from an EMBL/GenBank/DDBJ whole genome shotgun (WGS) entry which is preliminary data.</text>
</comment>
<protein>
    <submittedName>
        <fullName evidence="1">Anti-sigma factor RsiW</fullName>
    </submittedName>
</protein>
<dbReference type="InterPro" id="IPR041916">
    <property type="entry name" value="Anti_sigma_zinc_sf"/>
</dbReference>
<dbReference type="Proteomes" id="UP001237448">
    <property type="component" value="Unassembled WGS sequence"/>
</dbReference>
<evidence type="ECO:0000313" key="1">
    <source>
        <dbReference type="EMBL" id="MDQ0394750.1"/>
    </source>
</evidence>
<organism evidence="1 2">
    <name type="scientific">Labrys monachus</name>
    <dbReference type="NCBI Taxonomy" id="217067"/>
    <lineage>
        <taxon>Bacteria</taxon>
        <taxon>Pseudomonadati</taxon>
        <taxon>Pseudomonadota</taxon>
        <taxon>Alphaproteobacteria</taxon>
        <taxon>Hyphomicrobiales</taxon>
        <taxon>Xanthobacteraceae</taxon>
        <taxon>Labrys</taxon>
    </lineage>
</organism>
<evidence type="ECO:0000313" key="2">
    <source>
        <dbReference type="Proteomes" id="UP001237448"/>
    </source>
</evidence>
<dbReference type="RefSeq" id="WP_307432399.1">
    <property type="nucleotide sequence ID" value="NZ_JAUSVK010000001.1"/>
</dbReference>
<sequence length="269" mass="28595">MSTQRPVTEDDLQAYVDDVLAPAERRRIEAYLDQHPDVAQRIGDYAGQRDALRQVLGGIAAEPVPPELSLAGLIEAHQLREREARKAGAVRRSDWRQAAAGLALLFAGGGAGWALHGVEAAPTGGAAVLAQEAADSYAVYAPDHVRPVELKAEASAELVNWVSGRLRHPVSVPDLSQAGYRFMGGRLVATAHGPAALFLYDDDRGTRLAMLVRPMAIDKDMPMSEHAMGTTGGVAWAEKGIGYSLVGSAPASALHPLADQVRRQIDGDA</sequence>
<gene>
    <name evidence="1" type="ORF">J3R73_004542</name>
</gene>
<proteinExistence type="predicted"/>
<dbReference type="EMBL" id="JAUSVK010000001">
    <property type="protein sequence ID" value="MDQ0394750.1"/>
    <property type="molecule type" value="Genomic_DNA"/>
</dbReference>
<accession>A0ABU0FJG2</accession>
<dbReference type="Gene3D" id="1.10.10.1320">
    <property type="entry name" value="Anti-sigma factor, zinc-finger domain"/>
    <property type="match status" value="1"/>
</dbReference>